<keyword evidence="1" id="KW-0732">Signal</keyword>
<accession>A0A2S9WS60</accession>
<reference evidence="2 3" key="1">
    <citation type="submission" date="2016-11" db="EMBL/GenBank/DDBJ databases">
        <title>Trade-off between light-utilization and light-protection in marine flavobacteria.</title>
        <authorList>
            <person name="Kumagai Y."/>
        </authorList>
    </citation>
    <scope>NUCLEOTIDE SEQUENCE [LARGE SCALE GENOMIC DNA]</scope>
    <source>
        <strain evidence="2 3">JCM 17109</strain>
    </source>
</reference>
<evidence type="ECO:0000313" key="3">
    <source>
        <dbReference type="Proteomes" id="UP000239532"/>
    </source>
</evidence>
<dbReference type="RefSeq" id="WP_105982158.1">
    <property type="nucleotide sequence ID" value="NZ_MQUC01000003.1"/>
</dbReference>
<protein>
    <recommendedName>
        <fullName evidence="4">DUF4252 domain-containing protein</fullName>
    </recommendedName>
</protein>
<feature type="signal peptide" evidence="1">
    <location>
        <begin position="1"/>
        <end position="19"/>
    </location>
</feature>
<dbReference type="Pfam" id="PF14060">
    <property type="entry name" value="DUF4252"/>
    <property type="match status" value="1"/>
</dbReference>
<keyword evidence="3" id="KW-1185">Reference proteome</keyword>
<evidence type="ECO:0000313" key="2">
    <source>
        <dbReference type="EMBL" id="PRP66320.1"/>
    </source>
</evidence>
<comment type="caution">
    <text evidence="2">The sequence shown here is derived from an EMBL/GenBank/DDBJ whole genome shotgun (WGS) entry which is preliminary data.</text>
</comment>
<name>A0A2S9WS60_9FLAO</name>
<dbReference type="Proteomes" id="UP000239532">
    <property type="component" value="Unassembled WGS sequence"/>
</dbReference>
<gene>
    <name evidence="2" type="ORF">BST86_04050</name>
</gene>
<proteinExistence type="predicted"/>
<dbReference type="OrthoDB" id="705638at2"/>
<evidence type="ECO:0008006" key="4">
    <source>
        <dbReference type="Google" id="ProtNLM"/>
    </source>
</evidence>
<dbReference type="InterPro" id="IPR025348">
    <property type="entry name" value="DUF4252"/>
</dbReference>
<organism evidence="2 3">
    <name type="scientific">Nonlabens agnitus</name>
    <dbReference type="NCBI Taxonomy" id="870484"/>
    <lineage>
        <taxon>Bacteria</taxon>
        <taxon>Pseudomonadati</taxon>
        <taxon>Bacteroidota</taxon>
        <taxon>Flavobacteriia</taxon>
        <taxon>Flavobacteriales</taxon>
        <taxon>Flavobacteriaceae</taxon>
        <taxon>Nonlabens</taxon>
    </lineage>
</organism>
<dbReference type="EMBL" id="MQUC01000003">
    <property type="protein sequence ID" value="PRP66320.1"/>
    <property type="molecule type" value="Genomic_DNA"/>
</dbReference>
<evidence type="ECO:0000256" key="1">
    <source>
        <dbReference type="SAM" id="SignalP"/>
    </source>
</evidence>
<dbReference type="AlphaFoldDB" id="A0A2S9WS60"/>
<feature type="chain" id="PRO_5015749275" description="DUF4252 domain-containing protein" evidence="1">
    <location>
        <begin position="20"/>
        <end position="172"/>
    </location>
</feature>
<sequence length="172" mass="19432">MKKIITLVLFFALAITANAQNFDEVGNLKHVSETRVTSAMFKMIAGIDSEDPEFAQLMKTVGNLKDLRVYTTDDMNSAQKMRTFTDGMIAKNKMELLMSNKEDGQKFTFHMRKGNTDTKIRELVMFMEDADGNKADTVLLVITGDLDLNEIARITQKMNIPGQKQIEKATQK</sequence>